<accession>A0A8H6HR06</accession>
<name>A0A8H6HR06_9AGAR</name>
<keyword evidence="6" id="KW-1185">Reference proteome</keyword>
<dbReference type="PROSITE" id="PS50172">
    <property type="entry name" value="BRCT"/>
    <property type="match status" value="1"/>
</dbReference>
<evidence type="ECO:0000256" key="1">
    <source>
        <dbReference type="ARBA" id="ARBA00004123"/>
    </source>
</evidence>
<evidence type="ECO:0000313" key="5">
    <source>
        <dbReference type="EMBL" id="KAF6751584.1"/>
    </source>
</evidence>
<reference evidence="5 6" key="1">
    <citation type="submission" date="2020-07" db="EMBL/GenBank/DDBJ databases">
        <title>Comparative genomics of pyrophilous fungi reveals a link between fire events and developmental genes.</title>
        <authorList>
            <consortium name="DOE Joint Genome Institute"/>
            <person name="Steindorff A.S."/>
            <person name="Carver A."/>
            <person name="Calhoun S."/>
            <person name="Stillman K."/>
            <person name="Liu H."/>
            <person name="Lipzen A."/>
            <person name="Pangilinan J."/>
            <person name="Labutti K."/>
            <person name="Bruns T.D."/>
            <person name="Grigoriev I.V."/>
        </authorList>
    </citation>
    <scope>NUCLEOTIDE SEQUENCE [LARGE SCALE GENOMIC DNA]</scope>
    <source>
        <strain evidence="5 6">CBS 144469</strain>
    </source>
</reference>
<keyword evidence="2" id="KW-0227">DNA damage</keyword>
<dbReference type="GO" id="GO:0006974">
    <property type="term" value="P:DNA damage response"/>
    <property type="evidence" value="ECO:0007669"/>
    <property type="project" value="UniProtKB-KW"/>
</dbReference>
<dbReference type="Pfam" id="PF16589">
    <property type="entry name" value="BRCT_2"/>
    <property type="match status" value="1"/>
</dbReference>
<dbReference type="EMBL" id="JACGCI010000049">
    <property type="protein sequence ID" value="KAF6751584.1"/>
    <property type="molecule type" value="Genomic_DNA"/>
</dbReference>
<feature type="domain" description="BRCT" evidence="4">
    <location>
        <begin position="45"/>
        <end position="68"/>
    </location>
</feature>
<protein>
    <recommendedName>
        <fullName evidence="4">BRCT domain-containing protein</fullName>
    </recommendedName>
</protein>
<dbReference type="Proteomes" id="UP000521943">
    <property type="component" value="Unassembled WGS sequence"/>
</dbReference>
<dbReference type="CDD" id="cd18432">
    <property type="entry name" value="BRCT_PAXIP1_rpt6_like"/>
    <property type="match status" value="1"/>
</dbReference>
<evidence type="ECO:0000256" key="3">
    <source>
        <dbReference type="ARBA" id="ARBA00023242"/>
    </source>
</evidence>
<dbReference type="InterPro" id="IPR001357">
    <property type="entry name" value="BRCT_dom"/>
</dbReference>
<dbReference type="SUPFAM" id="SSF52113">
    <property type="entry name" value="BRCT domain"/>
    <property type="match status" value="1"/>
</dbReference>
<dbReference type="Gene3D" id="3.40.50.10190">
    <property type="entry name" value="BRCT domain"/>
    <property type="match status" value="2"/>
</dbReference>
<dbReference type="PANTHER" id="PTHR23196">
    <property type="entry name" value="PAX TRANSCRIPTION ACTIVATION DOMAIN INTERACTING PROTEIN"/>
    <property type="match status" value="1"/>
</dbReference>
<dbReference type="GO" id="GO:0005634">
    <property type="term" value="C:nucleus"/>
    <property type="evidence" value="ECO:0007669"/>
    <property type="project" value="UniProtKB-SubCell"/>
</dbReference>
<dbReference type="OrthoDB" id="342264at2759"/>
<proteinExistence type="predicted"/>
<organism evidence="5 6">
    <name type="scientific">Ephemerocybe angulata</name>
    <dbReference type="NCBI Taxonomy" id="980116"/>
    <lineage>
        <taxon>Eukaryota</taxon>
        <taxon>Fungi</taxon>
        <taxon>Dikarya</taxon>
        <taxon>Basidiomycota</taxon>
        <taxon>Agaricomycotina</taxon>
        <taxon>Agaricomycetes</taxon>
        <taxon>Agaricomycetidae</taxon>
        <taxon>Agaricales</taxon>
        <taxon>Agaricineae</taxon>
        <taxon>Psathyrellaceae</taxon>
        <taxon>Ephemerocybe</taxon>
    </lineage>
</organism>
<sequence>MMLSRRSESSVLRLRTSPGTARISLRRGVVRTEKFLCAVAAGGFILKKEWAIESAKAGKLLPEEKYALKDPGNKHGVDLQASLERARAGKLFAGKTFYVSGKSVAASIPLLRNVVGVAGGQLNQVQKLTQRIIGGGPERYAVSSADDVSVWRQLSEGGMPVYSVELIIAGTLHQEFDLEKYALPPVESE</sequence>
<dbReference type="AlphaFoldDB" id="A0A8H6HR06"/>
<keyword evidence="3" id="KW-0539">Nucleus</keyword>
<dbReference type="PANTHER" id="PTHR23196:SF1">
    <property type="entry name" value="PAX-INTERACTING PROTEIN 1"/>
    <property type="match status" value="1"/>
</dbReference>
<evidence type="ECO:0000256" key="2">
    <source>
        <dbReference type="ARBA" id="ARBA00022763"/>
    </source>
</evidence>
<comment type="caution">
    <text evidence="5">The sequence shown here is derived from an EMBL/GenBank/DDBJ whole genome shotgun (WGS) entry which is preliminary data.</text>
</comment>
<dbReference type="InterPro" id="IPR051579">
    <property type="entry name" value="DDR_Transcriptional_Reg"/>
</dbReference>
<evidence type="ECO:0000313" key="6">
    <source>
        <dbReference type="Proteomes" id="UP000521943"/>
    </source>
</evidence>
<evidence type="ECO:0000259" key="4">
    <source>
        <dbReference type="PROSITE" id="PS50172"/>
    </source>
</evidence>
<gene>
    <name evidence="5" type="ORF">DFP72DRAFT_1012365</name>
</gene>
<comment type="subcellular location">
    <subcellularLocation>
        <location evidence="1">Nucleus</location>
    </subcellularLocation>
</comment>
<dbReference type="InterPro" id="IPR036420">
    <property type="entry name" value="BRCT_dom_sf"/>
</dbReference>